<evidence type="ECO:0000313" key="9">
    <source>
        <dbReference type="Proteomes" id="UP000033428"/>
    </source>
</evidence>
<evidence type="ECO:0000256" key="3">
    <source>
        <dbReference type="ARBA" id="ARBA00012098"/>
    </source>
</evidence>
<evidence type="ECO:0000256" key="1">
    <source>
        <dbReference type="ARBA" id="ARBA00001298"/>
    </source>
</evidence>
<dbReference type="InterPro" id="IPR000888">
    <property type="entry name" value="RmlC-like"/>
</dbReference>
<evidence type="ECO:0000256" key="5">
    <source>
        <dbReference type="PIRSR" id="PIRSR600888-1"/>
    </source>
</evidence>
<dbReference type="CDD" id="cd00438">
    <property type="entry name" value="cupin_RmlC"/>
    <property type="match status" value="1"/>
</dbReference>
<feature type="site" description="Participates in a stacking interaction with the thymidine ring of dTDP-4-oxo-6-deoxyglucose" evidence="6">
    <location>
        <position position="139"/>
    </location>
</feature>
<dbReference type="GO" id="GO:0019305">
    <property type="term" value="P:dTDP-rhamnose biosynthetic process"/>
    <property type="evidence" value="ECO:0007669"/>
    <property type="project" value="UniProtKB-UniRule"/>
</dbReference>
<protein>
    <recommendedName>
        <fullName evidence="4 7">dTDP-4-dehydrorhamnose 3,5-epimerase</fullName>
        <ecNumber evidence="3 7">5.1.3.13</ecNumber>
    </recommendedName>
    <alternativeName>
        <fullName evidence="7">Thymidine diphospho-4-keto-rhamnose 3,5-epimerase</fullName>
    </alternativeName>
</protein>
<evidence type="ECO:0000256" key="4">
    <source>
        <dbReference type="ARBA" id="ARBA00019595"/>
    </source>
</evidence>
<feature type="active site" description="Proton acceptor" evidence="5">
    <location>
        <position position="63"/>
    </location>
</feature>
<dbReference type="GO" id="GO:0008830">
    <property type="term" value="F:dTDP-4-dehydrorhamnose 3,5-epimerase activity"/>
    <property type="evidence" value="ECO:0007669"/>
    <property type="project" value="UniProtKB-UniRule"/>
</dbReference>
<dbReference type="EMBL" id="JYNY01000545">
    <property type="protein sequence ID" value="KJJ83544.1"/>
    <property type="molecule type" value="Genomic_DNA"/>
</dbReference>
<comment type="catalytic activity">
    <reaction evidence="1 7">
        <text>dTDP-4-dehydro-6-deoxy-alpha-D-glucose = dTDP-4-dehydro-beta-L-rhamnose</text>
        <dbReference type="Rhea" id="RHEA:16969"/>
        <dbReference type="ChEBI" id="CHEBI:57649"/>
        <dbReference type="ChEBI" id="CHEBI:62830"/>
        <dbReference type="EC" id="5.1.3.13"/>
    </reaction>
</comment>
<dbReference type="PATRIC" id="fig|1609969.3.peg.2782"/>
<dbReference type="Gene3D" id="2.60.120.10">
    <property type="entry name" value="Jelly Rolls"/>
    <property type="match status" value="1"/>
</dbReference>
<sequence length="186" mass="21270">MPFTFERSEIPGVIVTVTKQIEDSRGFFQEVYKNSDFKKAGINGHFGQFNISVSRKNVLRGLHYQLNPNAQGKLINVIDGEIFDVAVDIRKDSPCYGKWTGLILSDKNKKMLYVPEGFLHGFCVLSDTAKIIYFCTSEYSKKFERGIIWNDPSIGINWPVKKPILSEKDEQLPLLENAENNFIFKP</sequence>
<evidence type="ECO:0000256" key="7">
    <source>
        <dbReference type="RuleBase" id="RU364069"/>
    </source>
</evidence>
<gene>
    <name evidence="8" type="ORF">OMAG_002594</name>
</gene>
<dbReference type="Pfam" id="PF00908">
    <property type="entry name" value="dTDP_sugar_isom"/>
    <property type="match status" value="1"/>
</dbReference>
<comment type="caution">
    <text evidence="8">The sequence shown here is derived from an EMBL/GenBank/DDBJ whole genome shotgun (WGS) entry which is preliminary data.</text>
</comment>
<dbReference type="InterPro" id="IPR011051">
    <property type="entry name" value="RmlC_Cupin_sf"/>
</dbReference>
<evidence type="ECO:0000256" key="2">
    <source>
        <dbReference type="ARBA" id="ARBA00001997"/>
    </source>
</evidence>
<keyword evidence="9" id="KW-1185">Reference proteome</keyword>
<proteinExistence type="inferred from homology"/>
<comment type="subunit">
    <text evidence="7">Homodimer.</text>
</comment>
<feature type="active site" description="Proton donor" evidence="5">
    <location>
        <position position="133"/>
    </location>
</feature>
<dbReference type="GO" id="GO:0005829">
    <property type="term" value="C:cytosol"/>
    <property type="evidence" value="ECO:0007669"/>
    <property type="project" value="TreeGrafter"/>
</dbReference>
<dbReference type="Proteomes" id="UP000033428">
    <property type="component" value="Unassembled WGS sequence"/>
</dbReference>
<dbReference type="PANTHER" id="PTHR21047:SF2">
    <property type="entry name" value="THYMIDINE DIPHOSPHO-4-KETO-RHAMNOSE 3,5-EPIMERASE"/>
    <property type="match status" value="1"/>
</dbReference>
<dbReference type="NCBIfam" id="TIGR01221">
    <property type="entry name" value="rmlC"/>
    <property type="match status" value="1"/>
</dbReference>
<organism evidence="8 9">
    <name type="scientific">Candidatus Omnitrophus magneticus</name>
    <dbReference type="NCBI Taxonomy" id="1609969"/>
    <lineage>
        <taxon>Bacteria</taxon>
        <taxon>Pseudomonadati</taxon>
        <taxon>Candidatus Omnitrophota</taxon>
        <taxon>Candidatus Omnitrophus</taxon>
    </lineage>
</organism>
<name>A0A0F0CNF5_9BACT</name>
<reference evidence="8 9" key="1">
    <citation type="submission" date="2015-02" db="EMBL/GenBank/DDBJ databases">
        <title>Single-cell genomics of uncultivated deep-branching MTB reveals a conserved set of magnetosome genes.</title>
        <authorList>
            <person name="Kolinko S."/>
            <person name="Richter M."/>
            <person name="Glockner F.O."/>
            <person name="Brachmann A."/>
            <person name="Schuler D."/>
        </authorList>
    </citation>
    <scope>NUCLEOTIDE SEQUENCE [LARGE SCALE GENOMIC DNA]</scope>
    <source>
        <strain evidence="8">SKK-01</strain>
    </source>
</reference>
<evidence type="ECO:0000256" key="6">
    <source>
        <dbReference type="PIRSR" id="PIRSR600888-3"/>
    </source>
</evidence>
<dbReference type="GO" id="GO:0000271">
    <property type="term" value="P:polysaccharide biosynthetic process"/>
    <property type="evidence" value="ECO:0007669"/>
    <property type="project" value="TreeGrafter"/>
</dbReference>
<dbReference type="PANTHER" id="PTHR21047">
    <property type="entry name" value="DTDP-6-DEOXY-D-GLUCOSE-3,5 EPIMERASE"/>
    <property type="match status" value="1"/>
</dbReference>
<comment type="similarity">
    <text evidence="7">Belongs to the dTDP-4-dehydrorhamnose 3,5-epimerase family.</text>
</comment>
<dbReference type="InterPro" id="IPR014710">
    <property type="entry name" value="RmlC-like_jellyroll"/>
</dbReference>
<evidence type="ECO:0000313" key="8">
    <source>
        <dbReference type="EMBL" id="KJJ83544.1"/>
    </source>
</evidence>
<comment type="function">
    <text evidence="2 7">Catalyzes the epimerization of the C3' and C5'positions of dTDP-6-deoxy-D-xylo-4-hexulose, forming dTDP-6-deoxy-L-lyxo-4-hexulose.</text>
</comment>
<comment type="pathway">
    <text evidence="7">Carbohydrate biosynthesis; dTDP-L-rhamnose biosynthesis.</text>
</comment>
<dbReference type="SUPFAM" id="SSF51182">
    <property type="entry name" value="RmlC-like cupins"/>
    <property type="match status" value="1"/>
</dbReference>
<accession>A0A0F0CNF5</accession>
<keyword evidence="7 8" id="KW-0413">Isomerase</keyword>
<dbReference type="AlphaFoldDB" id="A0A0F0CNF5"/>
<dbReference type="EC" id="5.1.3.13" evidence="3 7"/>
<dbReference type="UniPathway" id="UPA00124"/>